<reference evidence="4" key="1">
    <citation type="submission" date="2015-07" db="EMBL/GenBank/DDBJ databases">
        <authorList>
            <person name="Teixeira M.M."/>
            <person name="Souza R.C."/>
            <person name="Almeida L.G."/>
            <person name="Vicente V.A."/>
            <person name="de Hoog S."/>
            <person name="Bocca A.L."/>
            <person name="de Almeida S.R."/>
            <person name="Vasconcelos A.T."/>
            <person name="Felipe M.S."/>
        </authorList>
    </citation>
    <scope>NUCLEOTIDE SEQUENCE [LARGE SCALE GENOMIC DNA]</scope>
    <source>
        <strain evidence="4">KSF</strain>
    </source>
</reference>
<dbReference type="PANTHER" id="PTHR12461:SF99">
    <property type="entry name" value="BIFUNCTIONAL PEPTIDASE AND (3S)-LYSYL HYDROXYLASE JMJD7"/>
    <property type="match status" value="1"/>
</dbReference>
<dbReference type="SMART" id="SM00558">
    <property type="entry name" value="JmjC"/>
    <property type="match status" value="1"/>
</dbReference>
<evidence type="ECO:0000313" key="3">
    <source>
        <dbReference type="EMBL" id="OCT49693.1"/>
    </source>
</evidence>
<protein>
    <submittedName>
        <fullName evidence="3">Phospholipase A2</fullName>
    </submittedName>
</protein>
<dbReference type="Gene3D" id="2.60.120.10">
    <property type="entry name" value="Jelly Rolls"/>
    <property type="match status" value="2"/>
</dbReference>
<sequence length="519" mass="57182">MPSRGKASHGRDADFALDELLALVQDYHEFNPDTTVPVYPYPTSLHFSQQISRGRPCVYQLDRGVLENTLGDEQVPNGASHNHETDHAAKPHHAGVPVNDRKRAHLEEEQRSILGAPCFRWTKRTLRSLVQGEVEVAVTPDGRADSLYVLPKRRARQQDTSVMGTGVSSSTEGPRGGEHGPHTTLEDVAGPDNSDGDDALEHVFLQPATTRMTISKLIDELCPPIPSSLAADCTSTKPIYYLQSQDSNLSRPELAPLRAHLPATPPPFALPVLGEPDATNIWIGSAQSVTSTHRDPYENLYLVVKGRKKFVLYPPIEEICLHATMVRTGRWAFDEETKEFKIIMDTDTTTDTDTDGDAPNDGGANGEDGSISASKTDPSDDDSPSPSPSPLSSASSSVDANSAKIPWIPIDPFNPPPPSSTTYPYYRHARPLTVAVEEGQILYLPAGWFHHVTQECGQWEDRAEDGTGNGNLRLVPAPCIALNYWFDMDYSGEKHVMREMVGRLVEKVRRKEKKWEGPN</sequence>
<dbReference type="InterPro" id="IPR041667">
    <property type="entry name" value="Cupin_8"/>
</dbReference>
<organism evidence="3 4">
    <name type="scientific">Cladophialophora carrionii</name>
    <dbReference type="NCBI Taxonomy" id="86049"/>
    <lineage>
        <taxon>Eukaryota</taxon>
        <taxon>Fungi</taxon>
        <taxon>Dikarya</taxon>
        <taxon>Ascomycota</taxon>
        <taxon>Pezizomycotina</taxon>
        <taxon>Eurotiomycetes</taxon>
        <taxon>Chaetothyriomycetidae</taxon>
        <taxon>Chaetothyriales</taxon>
        <taxon>Herpotrichiellaceae</taxon>
        <taxon>Cladophialophora</taxon>
    </lineage>
</organism>
<feature type="compositionally biased region" description="Low complexity" evidence="1">
    <location>
        <begin position="359"/>
        <end position="376"/>
    </location>
</feature>
<dbReference type="AlphaFoldDB" id="A0A1C1CMH9"/>
<proteinExistence type="predicted"/>
<feature type="region of interest" description="Disordered" evidence="1">
    <location>
        <begin position="344"/>
        <end position="398"/>
    </location>
</feature>
<dbReference type="STRING" id="86049.A0A1C1CMH9"/>
<dbReference type="VEuPathDB" id="FungiDB:G647_09939"/>
<dbReference type="OrthoDB" id="415358at2759"/>
<feature type="compositionally biased region" description="Basic and acidic residues" evidence="1">
    <location>
        <begin position="175"/>
        <end position="185"/>
    </location>
</feature>
<dbReference type="EMBL" id="LGRB01000010">
    <property type="protein sequence ID" value="OCT49693.1"/>
    <property type="molecule type" value="Genomic_DNA"/>
</dbReference>
<evidence type="ECO:0000256" key="1">
    <source>
        <dbReference type="SAM" id="MobiDB-lite"/>
    </source>
</evidence>
<keyword evidence="4" id="KW-1185">Reference proteome</keyword>
<feature type="compositionally biased region" description="Acidic residues" evidence="1">
    <location>
        <begin position="348"/>
        <end position="358"/>
    </location>
</feature>
<dbReference type="InterPro" id="IPR014710">
    <property type="entry name" value="RmlC-like_jellyroll"/>
</dbReference>
<feature type="region of interest" description="Disordered" evidence="1">
    <location>
        <begin position="155"/>
        <end position="189"/>
    </location>
</feature>
<dbReference type="Pfam" id="PF13621">
    <property type="entry name" value="Cupin_8"/>
    <property type="match status" value="1"/>
</dbReference>
<gene>
    <name evidence="3" type="ORF">CLCR_07063</name>
</gene>
<comment type="caution">
    <text evidence="3">The sequence shown here is derived from an EMBL/GenBank/DDBJ whole genome shotgun (WGS) entry which is preliminary data.</text>
</comment>
<feature type="domain" description="JmjC" evidence="2">
    <location>
        <begin position="240"/>
        <end position="501"/>
    </location>
</feature>
<feature type="compositionally biased region" description="Low complexity" evidence="1">
    <location>
        <begin position="160"/>
        <end position="171"/>
    </location>
</feature>
<dbReference type="PANTHER" id="PTHR12461">
    <property type="entry name" value="HYPOXIA-INDUCIBLE FACTOR 1 ALPHA INHIBITOR-RELATED"/>
    <property type="match status" value="1"/>
</dbReference>
<evidence type="ECO:0000313" key="4">
    <source>
        <dbReference type="Proteomes" id="UP000094526"/>
    </source>
</evidence>
<dbReference type="InterPro" id="IPR003347">
    <property type="entry name" value="JmjC_dom"/>
</dbReference>
<dbReference type="PROSITE" id="PS51184">
    <property type="entry name" value="JMJC"/>
    <property type="match status" value="1"/>
</dbReference>
<evidence type="ECO:0000259" key="2">
    <source>
        <dbReference type="PROSITE" id="PS51184"/>
    </source>
</evidence>
<name>A0A1C1CMH9_9EURO</name>
<accession>A0A1C1CMH9</accession>
<dbReference type="Proteomes" id="UP000094526">
    <property type="component" value="Unassembled WGS sequence"/>
</dbReference>
<dbReference type="VEuPathDB" id="FungiDB:CLCR_07063"/>
<dbReference type="SUPFAM" id="SSF51197">
    <property type="entry name" value="Clavaminate synthase-like"/>
    <property type="match status" value="1"/>
</dbReference>